<dbReference type="InterPro" id="IPR026002">
    <property type="entry name" value="ATC_hydrolase-like"/>
</dbReference>
<protein>
    <submittedName>
        <fullName evidence="1">L-2-amino-thiazoline-4-carboxylic acid hydrolase</fullName>
    </submittedName>
</protein>
<evidence type="ECO:0000313" key="1">
    <source>
        <dbReference type="EMBL" id="MBE6832432.1"/>
    </source>
</evidence>
<name>A0A928KPL6_9FIRM</name>
<evidence type="ECO:0000313" key="2">
    <source>
        <dbReference type="Proteomes" id="UP000754750"/>
    </source>
</evidence>
<organism evidence="1 2">
    <name type="scientific">Faecalispora sporosphaeroides</name>
    <dbReference type="NCBI Taxonomy" id="1549"/>
    <lineage>
        <taxon>Bacteria</taxon>
        <taxon>Bacillati</taxon>
        <taxon>Bacillota</taxon>
        <taxon>Clostridia</taxon>
        <taxon>Eubacteriales</taxon>
        <taxon>Oscillospiraceae</taxon>
        <taxon>Faecalispora</taxon>
    </lineage>
</organism>
<dbReference type="GO" id="GO:0016787">
    <property type="term" value="F:hydrolase activity"/>
    <property type="evidence" value="ECO:0007669"/>
    <property type="project" value="UniProtKB-KW"/>
</dbReference>
<dbReference type="Proteomes" id="UP000754750">
    <property type="component" value="Unassembled WGS sequence"/>
</dbReference>
<dbReference type="Pfam" id="PF14196">
    <property type="entry name" value="ATC_hydrolase"/>
    <property type="match status" value="1"/>
</dbReference>
<gene>
    <name evidence="1" type="ORF">E7512_02410</name>
</gene>
<sequence length="208" mass="23692">MKAFESTNLPFLREDCEKEFAQPMGTRIFGRAQELYHELAAQADDKGNPAIAEHLRGKLLPAMAYYKALLAEGIPKNDALAAVRRETQKAALIKKESSARMVRIPFAFLVYRMGVKSHMRTNFPMEGWETEWVSNSAREIHFNLHRCLYWDLCRQQGCPELCTVYCENDITAFSGLLPKIRFERSGTLGEGAACCDFHFINGKYASRD</sequence>
<keyword evidence="1" id="KW-0378">Hydrolase</keyword>
<dbReference type="AlphaFoldDB" id="A0A928KPL6"/>
<reference evidence="1" key="1">
    <citation type="submission" date="2019-04" db="EMBL/GenBank/DDBJ databases">
        <title>Evolution of Biomass-Degrading Anaerobic Consortia Revealed by Metagenomics.</title>
        <authorList>
            <person name="Peng X."/>
        </authorList>
    </citation>
    <scope>NUCLEOTIDE SEQUENCE</scope>
    <source>
        <strain evidence="1">SIG551</strain>
    </source>
</reference>
<comment type="caution">
    <text evidence="1">The sequence shown here is derived from an EMBL/GenBank/DDBJ whole genome shotgun (WGS) entry which is preliminary data.</text>
</comment>
<dbReference type="EMBL" id="SVNY01000001">
    <property type="protein sequence ID" value="MBE6832432.1"/>
    <property type="molecule type" value="Genomic_DNA"/>
</dbReference>
<proteinExistence type="predicted"/>
<accession>A0A928KPL6</accession>